<dbReference type="InterPro" id="IPR032479">
    <property type="entry name" value="DUF5058"/>
</dbReference>
<dbReference type="AlphaFoldDB" id="A0A4Q0VNS3"/>
<dbReference type="OrthoDB" id="86868at2"/>
<keyword evidence="1" id="KW-0472">Membrane</keyword>
<reference evidence="2 3" key="1">
    <citation type="journal article" date="2019" name="Int. J. Syst. Evol. Microbiol.">
        <title>Anaerobacillus alkaliphilus sp. nov., a novel alkaliphilic and moderately halophilic bacterium.</title>
        <authorList>
            <person name="Borsodi A.K."/>
            <person name="Aszalos J.M."/>
            <person name="Bihari P."/>
            <person name="Nagy I."/>
            <person name="Schumann P."/>
            <person name="Sproer C."/>
            <person name="Kovacs A.L."/>
            <person name="Boka K."/>
            <person name="Dobosy P."/>
            <person name="Ovari M."/>
            <person name="Szili-Kovacs T."/>
            <person name="Toth E."/>
        </authorList>
    </citation>
    <scope>NUCLEOTIDE SEQUENCE [LARGE SCALE GENOMIC DNA]</scope>
    <source>
        <strain evidence="2 3">B16-10</strain>
    </source>
</reference>
<feature type="transmembrane region" description="Helical" evidence="1">
    <location>
        <begin position="87"/>
        <end position="108"/>
    </location>
</feature>
<evidence type="ECO:0000256" key="1">
    <source>
        <dbReference type="SAM" id="Phobius"/>
    </source>
</evidence>
<dbReference type="Proteomes" id="UP000290649">
    <property type="component" value="Unassembled WGS sequence"/>
</dbReference>
<protein>
    <submittedName>
        <fullName evidence="2">DUF5058 family protein</fullName>
    </submittedName>
</protein>
<gene>
    <name evidence="2" type="ORF">DS745_15770</name>
</gene>
<keyword evidence="1" id="KW-0812">Transmembrane</keyword>
<organism evidence="2 3">
    <name type="scientific">Anaerobacillus alkaliphilus</name>
    <dbReference type="NCBI Taxonomy" id="1548597"/>
    <lineage>
        <taxon>Bacteria</taxon>
        <taxon>Bacillati</taxon>
        <taxon>Bacillota</taxon>
        <taxon>Bacilli</taxon>
        <taxon>Bacillales</taxon>
        <taxon>Bacillaceae</taxon>
        <taxon>Anaerobacillus</taxon>
    </lineage>
</organism>
<name>A0A4Q0VNS3_9BACI</name>
<proteinExistence type="predicted"/>
<sequence>MQQVMEIANSNVIWLFASLVITMVFIQGVIFIKLATNAGKSLGMTNSEVSSALKTGAISSIGPSLGIMVVAISLITFLGDPLTLMRIGIIGSAPIEALGASLGANAYGVDLGAENFSPQALTTVVWVLCLGGAGGLFVVATFTKSMGKMEKKIIAKKGDGKIMIVVTTAAMIGAFSFLASGEMIKGSIHTMVGFASGITMMGIVLISNKFQIRWLKEWSLGLAIVSGLFFGYIII</sequence>
<feature type="transmembrane region" description="Helical" evidence="1">
    <location>
        <begin position="218"/>
        <end position="234"/>
    </location>
</feature>
<feature type="transmembrane region" description="Helical" evidence="1">
    <location>
        <begin position="12"/>
        <end position="35"/>
    </location>
</feature>
<dbReference type="EMBL" id="QOUX01000046">
    <property type="protein sequence ID" value="RXI97818.1"/>
    <property type="molecule type" value="Genomic_DNA"/>
</dbReference>
<keyword evidence="1" id="KW-1133">Transmembrane helix</keyword>
<evidence type="ECO:0000313" key="3">
    <source>
        <dbReference type="Proteomes" id="UP000290649"/>
    </source>
</evidence>
<feature type="transmembrane region" description="Helical" evidence="1">
    <location>
        <begin position="120"/>
        <end position="142"/>
    </location>
</feature>
<feature type="transmembrane region" description="Helical" evidence="1">
    <location>
        <begin position="162"/>
        <end position="180"/>
    </location>
</feature>
<feature type="transmembrane region" description="Helical" evidence="1">
    <location>
        <begin position="55"/>
        <end position="75"/>
    </location>
</feature>
<dbReference type="RefSeq" id="WP_129079182.1">
    <property type="nucleotide sequence ID" value="NZ_QOUX01000046.1"/>
</dbReference>
<keyword evidence="3" id="KW-1185">Reference proteome</keyword>
<evidence type="ECO:0000313" key="2">
    <source>
        <dbReference type="EMBL" id="RXI97818.1"/>
    </source>
</evidence>
<dbReference type="Pfam" id="PF16481">
    <property type="entry name" value="DUF5058"/>
    <property type="match status" value="1"/>
</dbReference>
<feature type="transmembrane region" description="Helical" evidence="1">
    <location>
        <begin position="186"/>
        <end position="206"/>
    </location>
</feature>
<accession>A0A4Q0VNS3</accession>
<comment type="caution">
    <text evidence="2">The sequence shown here is derived from an EMBL/GenBank/DDBJ whole genome shotgun (WGS) entry which is preliminary data.</text>
</comment>